<evidence type="ECO:0000259" key="7">
    <source>
        <dbReference type="Pfam" id="PF02656"/>
    </source>
</evidence>
<protein>
    <recommendedName>
        <fullName evidence="7">DUF202 domain-containing protein</fullName>
    </recommendedName>
</protein>
<keyword evidence="3 6" id="KW-1133">Transmembrane helix</keyword>
<dbReference type="Pfam" id="PF02656">
    <property type="entry name" value="DUF202"/>
    <property type="match status" value="1"/>
</dbReference>
<dbReference type="EMBL" id="AOSK01000059">
    <property type="protein sequence ID" value="EYD76124.1"/>
    <property type="molecule type" value="Genomic_DNA"/>
</dbReference>
<comment type="subcellular location">
    <subcellularLocation>
        <location evidence="1">Endomembrane system</location>
        <topology evidence="1">Multi-pass membrane protein</topology>
    </subcellularLocation>
</comment>
<keyword evidence="2 6" id="KW-0812">Transmembrane</keyword>
<dbReference type="STRING" id="442562.Rumeso_02313"/>
<sequence length="187" mass="19464">MDERKVETAAVAVRETAEQTQTAAENAASAAQHASAAARQTTQAASRTSAAAETSAVAAQTTARAAVITKDSAERRTELAGDRTVFAAERTYAAWVRTGLVGLAGGIGARALLDGLVPDWMALAQASVLMLFAIFCFIAGVWRQLFKVEPEAPDIDRLPGWLLIGVNLFLALVAATALLGIWAGGPA</sequence>
<name>A0A017HQV4_9RHOB</name>
<dbReference type="Proteomes" id="UP000019666">
    <property type="component" value="Unassembled WGS sequence"/>
</dbReference>
<evidence type="ECO:0000313" key="9">
    <source>
        <dbReference type="Proteomes" id="UP000019666"/>
    </source>
</evidence>
<dbReference type="InterPro" id="IPR003807">
    <property type="entry name" value="DUF202"/>
</dbReference>
<reference evidence="8 9" key="1">
    <citation type="submission" date="2013-02" db="EMBL/GenBank/DDBJ databases">
        <authorList>
            <person name="Fiebig A."/>
            <person name="Goeker M."/>
            <person name="Klenk H.-P.P."/>
        </authorList>
    </citation>
    <scope>NUCLEOTIDE SEQUENCE [LARGE SCALE GENOMIC DNA]</scope>
    <source>
        <strain evidence="8 9">DSM 19309</strain>
    </source>
</reference>
<evidence type="ECO:0000256" key="4">
    <source>
        <dbReference type="ARBA" id="ARBA00023136"/>
    </source>
</evidence>
<dbReference type="AlphaFoldDB" id="A0A017HQV4"/>
<evidence type="ECO:0000313" key="8">
    <source>
        <dbReference type="EMBL" id="EYD76124.1"/>
    </source>
</evidence>
<gene>
    <name evidence="8" type="ORF">Rumeso_02313</name>
</gene>
<feature type="transmembrane region" description="Helical" evidence="6">
    <location>
        <begin position="162"/>
        <end position="183"/>
    </location>
</feature>
<feature type="transmembrane region" description="Helical" evidence="6">
    <location>
        <begin position="92"/>
        <end position="113"/>
    </location>
</feature>
<accession>A0A017HQV4</accession>
<keyword evidence="9" id="KW-1185">Reference proteome</keyword>
<comment type="caution">
    <text evidence="8">The sequence shown here is derived from an EMBL/GenBank/DDBJ whole genome shotgun (WGS) entry which is preliminary data.</text>
</comment>
<evidence type="ECO:0000256" key="6">
    <source>
        <dbReference type="SAM" id="Phobius"/>
    </source>
</evidence>
<feature type="transmembrane region" description="Helical" evidence="6">
    <location>
        <begin position="120"/>
        <end position="142"/>
    </location>
</feature>
<proteinExistence type="predicted"/>
<dbReference type="OrthoDB" id="582337at2"/>
<dbReference type="RefSeq" id="WP_082483394.1">
    <property type="nucleotide sequence ID" value="NZ_KK088559.1"/>
</dbReference>
<dbReference type="PATRIC" id="fig|442562.3.peg.2284"/>
<evidence type="ECO:0000256" key="1">
    <source>
        <dbReference type="ARBA" id="ARBA00004127"/>
    </source>
</evidence>
<organism evidence="8 9">
    <name type="scientific">Rubellimicrobium mesophilum DSM 19309</name>
    <dbReference type="NCBI Taxonomy" id="442562"/>
    <lineage>
        <taxon>Bacteria</taxon>
        <taxon>Pseudomonadati</taxon>
        <taxon>Pseudomonadota</taxon>
        <taxon>Alphaproteobacteria</taxon>
        <taxon>Rhodobacterales</taxon>
        <taxon>Roseobacteraceae</taxon>
        <taxon>Rubellimicrobium</taxon>
    </lineage>
</organism>
<evidence type="ECO:0000256" key="5">
    <source>
        <dbReference type="SAM" id="MobiDB-lite"/>
    </source>
</evidence>
<dbReference type="GO" id="GO:0012505">
    <property type="term" value="C:endomembrane system"/>
    <property type="evidence" value="ECO:0007669"/>
    <property type="project" value="UniProtKB-SubCell"/>
</dbReference>
<feature type="region of interest" description="Disordered" evidence="5">
    <location>
        <begin position="14"/>
        <end position="45"/>
    </location>
</feature>
<dbReference type="HOGENOM" id="CLU_125472_0_0_5"/>
<evidence type="ECO:0000256" key="3">
    <source>
        <dbReference type="ARBA" id="ARBA00022989"/>
    </source>
</evidence>
<keyword evidence="4 6" id="KW-0472">Membrane</keyword>
<evidence type="ECO:0000256" key="2">
    <source>
        <dbReference type="ARBA" id="ARBA00022692"/>
    </source>
</evidence>
<feature type="domain" description="DUF202" evidence="7">
    <location>
        <begin position="83"/>
        <end position="143"/>
    </location>
</feature>